<dbReference type="Gene3D" id="3.40.109.10">
    <property type="entry name" value="NADH Oxidase"/>
    <property type="match status" value="1"/>
</dbReference>
<evidence type="ECO:0000313" key="5">
    <source>
        <dbReference type="EMBL" id="MFD1310960.1"/>
    </source>
</evidence>
<dbReference type="InterPro" id="IPR029479">
    <property type="entry name" value="Nitroreductase"/>
</dbReference>
<evidence type="ECO:0000256" key="3">
    <source>
        <dbReference type="ARBA" id="ARBA00023002"/>
    </source>
</evidence>
<protein>
    <submittedName>
        <fullName evidence="5">Nitroreductase</fullName>
    </submittedName>
</protein>
<dbReference type="InterPro" id="IPR050627">
    <property type="entry name" value="Nitroreductase/BluB"/>
</dbReference>
<evidence type="ECO:0000256" key="1">
    <source>
        <dbReference type="ARBA" id="ARBA00022630"/>
    </source>
</evidence>
<dbReference type="PANTHER" id="PTHR23026">
    <property type="entry name" value="NADPH NITROREDUCTASE"/>
    <property type="match status" value="1"/>
</dbReference>
<dbReference type="SUPFAM" id="SSF55469">
    <property type="entry name" value="FMN-dependent nitroreductase-like"/>
    <property type="match status" value="1"/>
</dbReference>
<evidence type="ECO:0000256" key="2">
    <source>
        <dbReference type="ARBA" id="ARBA00022643"/>
    </source>
</evidence>
<keyword evidence="3" id="KW-0560">Oxidoreductase</keyword>
<gene>
    <name evidence="5" type="ORF">ACFQ5X_34685</name>
</gene>
<sequence>MDVYEAVTSRRAVRGFIDRPVPREVLERVLSAAAWAPSGSNLQPWHVYVLTGRPLGELKELADRRVTACDPWDEREYEMYPPTLKSPYRERRSAFGAERYSALGIAHEDWEARQRTASANWKCFGAPAALFCYIDRGLGRPQWSDVGMYLQTVMLLLRAEGLHSCPQMAWSVYRKTVAEVLSPPDDLVLFCGMSIGFEDIAVPYIRTGRALLDETVTFVDDY</sequence>
<dbReference type="Pfam" id="PF00881">
    <property type="entry name" value="Nitroreductase"/>
    <property type="match status" value="1"/>
</dbReference>
<name>A0ABW3XQR7_9ACTN</name>
<dbReference type="InterPro" id="IPR000415">
    <property type="entry name" value="Nitroreductase-like"/>
</dbReference>
<dbReference type="CDD" id="cd02136">
    <property type="entry name" value="PnbA_NfnB-like"/>
    <property type="match status" value="1"/>
</dbReference>
<accession>A0ABW3XQR7</accession>
<keyword evidence="6" id="KW-1185">Reference proteome</keyword>
<organism evidence="5 6">
    <name type="scientific">Streptomyces kaempferi</name>
    <dbReference type="NCBI Taxonomy" id="333725"/>
    <lineage>
        <taxon>Bacteria</taxon>
        <taxon>Bacillati</taxon>
        <taxon>Actinomycetota</taxon>
        <taxon>Actinomycetes</taxon>
        <taxon>Kitasatosporales</taxon>
        <taxon>Streptomycetaceae</taxon>
        <taxon>Streptomyces</taxon>
    </lineage>
</organism>
<dbReference type="EMBL" id="JBHTMM010000064">
    <property type="protein sequence ID" value="MFD1310960.1"/>
    <property type="molecule type" value="Genomic_DNA"/>
</dbReference>
<proteinExistence type="predicted"/>
<feature type="domain" description="Nitroreductase" evidence="4">
    <location>
        <begin position="8"/>
        <end position="196"/>
    </location>
</feature>
<evidence type="ECO:0000259" key="4">
    <source>
        <dbReference type="Pfam" id="PF00881"/>
    </source>
</evidence>
<comment type="caution">
    <text evidence="5">The sequence shown here is derived from an EMBL/GenBank/DDBJ whole genome shotgun (WGS) entry which is preliminary data.</text>
</comment>
<evidence type="ECO:0000313" key="6">
    <source>
        <dbReference type="Proteomes" id="UP001597058"/>
    </source>
</evidence>
<keyword evidence="2" id="KW-0288">FMN</keyword>
<dbReference type="RefSeq" id="WP_381236328.1">
    <property type="nucleotide sequence ID" value="NZ_JBHSKH010000027.1"/>
</dbReference>
<dbReference type="PANTHER" id="PTHR23026:SF90">
    <property type="entry name" value="IODOTYROSINE DEIODINASE 1"/>
    <property type="match status" value="1"/>
</dbReference>
<keyword evidence="1" id="KW-0285">Flavoprotein</keyword>
<dbReference type="Proteomes" id="UP001597058">
    <property type="component" value="Unassembled WGS sequence"/>
</dbReference>
<reference evidence="6" key="1">
    <citation type="journal article" date="2019" name="Int. J. Syst. Evol. Microbiol.">
        <title>The Global Catalogue of Microorganisms (GCM) 10K type strain sequencing project: providing services to taxonomists for standard genome sequencing and annotation.</title>
        <authorList>
            <consortium name="The Broad Institute Genomics Platform"/>
            <consortium name="The Broad Institute Genome Sequencing Center for Infectious Disease"/>
            <person name="Wu L."/>
            <person name="Ma J."/>
        </authorList>
    </citation>
    <scope>NUCLEOTIDE SEQUENCE [LARGE SCALE GENOMIC DNA]</scope>
    <source>
        <strain evidence="6">CGMCC 4.7020</strain>
    </source>
</reference>